<dbReference type="OrthoDB" id="3197057at2"/>
<organism evidence="1 2">
    <name type="scientific">Glutamicibacter uratoxydans</name>
    <name type="common">Arthrobacter uratoxydans</name>
    <dbReference type="NCBI Taxonomy" id="43667"/>
    <lineage>
        <taxon>Bacteria</taxon>
        <taxon>Bacillati</taxon>
        <taxon>Actinomycetota</taxon>
        <taxon>Actinomycetes</taxon>
        <taxon>Micrococcales</taxon>
        <taxon>Micrococcaceae</taxon>
        <taxon>Glutamicibacter</taxon>
    </lineage>
</organism>
<accession>A0A4Y4DIZ1</accession>
<dbReference type="InterPro" id="IPR027417">
    <property type="entry name" value="P-loop_NTPase"/>
</dbReference>
<evidence type="ECO:0000313" key="2">
    <source>
        <dbReference type="Proteomes" id="UP000316612"/>
    </source>
</evidence>
<dbReference type="Proteomes" id="UP000316612">
    <property type="component" value="Unassembled WGS sequence"/>
</dbReference>
<reference evidence="1 2" key="1">
    <citation type="submission" date="2019-06" db="EMBL/GenBank/DDBJ databases">
        <title>Whole genome shotgun sequence of Glutamicibacter uratoxydans NBRC 15515.</title>
        <authorList>
            <person name="Hosoyama A."/>
            <person name="Uohara A."/>
            <person name="Ohji S."/>
            <person name="Ichikawa N."/>
        </authorList>
    </citation>
    <scope>NUCLEOTIDE SEQUENCE [LARGE SCALE GENOMIC DNA]</scope>
    <source>
        <strain evidence="1 2">NBRC 15515</strain>
    </source>
</reference>
<comment type="caution">
    <text evidence="1">The sequence shown here is derived from an EMBL/GenBank/DDBJ whole genome shotgun (WGS) entry which is preliminary data.</text>
</comment>
<dbReference type="Gene3D" id="3.40.50.300">
    <property type="entry name" value="P-loop containing nucleotide triphosphate hydrolases"/>
    <property type="match status" value="1"/>
</dbReference>
<gene>
    <name evidence="1" type="primary">terL</name>
    <name evidence="1" type="ORF">AUR04nite_00450</name>
</gene>
<dbReference type="AlphaFoldDB" id="A0A4Y4DIZ1"/>
<evidence type="ECO:0000313" key="1">
    <source>
        <dbReference type="EMBL" id="GED04513.1"/>
    </source>
</evidence>
<name>A0A4Y4DIZ1_GLUUR</name>
<sequence length="458" mass="51481">MNDPLAAVITLVELIGPSQFSHWDDNGLPVGKNHPIAYVQLAAVSLSQTENTRDMYPAILPKSTIQHFKLDVQKEIIYAPGGRKIRAVAANPKSNEGGRVTMLVANEPHHWTPTNGGRKFYQTASRNLAKTQGRLLVITNAFEPGEESVAEVIRNDQEKYWAGQTLTSDWLYDSIEAPDNAPCTIDWAPFIVDQIKGDAHWLDTKTVVSEMQDSSIPLSEHRRFWYNAIVTAEDSFFSVSEWDGAKAESTLGTVEDLRKGDEIVLGFDGGKTDDATALVAIRIKDRLMVPLLVEQKPDGPLGENWEVDRILVDEAVRRAFADYTVRAFFADVNLWESYIMEWSETYREVLAVRATDKSSVGWDMRGSREVISRGWEAFYGAIKDGSIKHNGDKILRVHALNAKRGHNGKGLIARKENPESPRKIDVMVAGYVAFMALSRYLEKGKRPQKQYKRRMMQG</sequence>
<dbReference type="RefSeq" id="WP_141360750.1">
    <property type="nucleotide sequence ID" value="NZ_BAAAJL010000007.1"/>
</dbReference>
<dbReference type="EMBL" id="BJNY01000001">
    <property type="protein sequence ID" value="GED04513.1"/>
    <property type="molecule type" value="Genomic_DNA"/>
</dbReference>
<keyword evidence="2" id="KW-1185">Reference proteome</keyword>
<protein>
    <submittedName>
        <fullName evidence="1">Terminase</fullName>
    </submittedName>
</protein>
<proteinExistence type="predicted"/>